<sequence length="167" mass="18412">MQIGYFAGSSHSGSDTVESAVSEDGNGSFGSGCNSDNNNSSIGNLIEEGASSDMAEIDEDLLSRQLTYGDAGSQCRYCNVLKVCRIPRNNMYALLQPQLDVLLFEIVLPLMCFNDNDQKLWVEDPHECERKAMALLKICIVLGQTAGMDFVSEECYIVSLWIVWYGT</sequence>
<keyword evidence="3" id="KW-1185">Reference proteome</keyword>
<evidence type="ECO:0000313" key="2">
    <source>
        <dbReference type="EMBL" id="KAK7280986.1"/>
    </source>
</evidence>
<gene>
    <name evidence="2" type="ORF">RIF29_08598</name>
</gene>
<comment type="caution">
    <text evidence="2">The sequence shown here is derived from an EMBL/GenBank/DDBJ whole genome shotgun (WGS) entry which is preliminary data.</text>
</comment>
<evidence type="ECO:0000256" key="1">
    <source>
        <dbReference type="SAM" id="MobiDB-lite"/>
    </source>
</evidence>
<accession>A0AAN9FTT6</accession>
<dbReference type="InterPro" id="IPR011989">
    <property type="entry name" value="ARM-like"/>
</dbReference>
<feature type="compositionally biased region" description="Polar residues" evidence="1">
    <location>
        <begin position="9"/>
        <end position="19"/>
    </location>
</feature>
<dbReference type="EMBL" id="JAYWIO010000002">
    <property type="protein sequence ID" value="KAK7280986.1"/>
    <property type="molecule type" value="Genomic_DNA"/>
</dbReference>
<reference evidence="2 3" key="1">
    <citation type="submission" date="2024-01" db="EMBL/GenBank/DDBJ databases">
        <title>The genomes of 5 underutilized Papilionoideae crops provide insights into root nodulation and disease resistanc.</title>
        <authorList>
            <person name="Yuan L."/>
        </authorList>
    </citation>
    <scope>NUCLEOTIDE SEQUENCE [LARGE SCALE GENOMIC DNA]</scope>
    <source>
        <strain evidence="2">ZHUSHIDOU_FW_LH</strain>
        <tissue evidence="2">Leaf</tissue>
    </source>
</reference>
<feature type="region of interest" description="Disordered" evidence="1">
    <location>
        <begin position="1"/>
        <end position="34"/>
    </location>
</feature>
<dbReference type="AlphaFoldDB" id="A0AAN9FTT6"/>
<proteinExistence type="predicted"/>
<name>A0AAN9FTT6_CROPI</name>
<protein>
    <submittedName>
        <fullName evidence="2">Uncharacterized protein</fullName>
    </submittedName>
</protein>
<dbReference type="Gene3D" id="1.25.10.10">
    <property type="entry name" value="Leucine-rich Repeat Variant"/>
    <property type="match status" value="1"/>
</dbReference>
<dbReference type="Proteomes" id="UP001372338">
    <property type="component" value="Unassembled WGS sequence"/>
</dbReference>
<evidence type="ECO:0000313" key="3">
    <source>
        <dbReference type="Proteomes" id="UP001372338"/>
    </source>
</evidence>
<organism evidence="2 3">
    <name type="scientific">Crotalaria pallida</name>
    <name type="common">Smooth rattlebox</name>
    <name type="synonym">Crotalaria striata</name>
    <dbReference type="NCBI Taxonomy" id="3830"/>
    <lineage>
        <taxon>Eukaryota</taxon>
        <taxon>Viridiplantae</taxon>
        <taxon>Streptophyta</taxon>
        <taxon>Embryophyta</taxon>
        <taxon>Tracheophyta</taxon>
        <taxon>Spermatophyta</taxon>
        <taxon>Magnoliopsida</taxon>
        <taxon>eudicotyledons</taxon>
        <taxon>Gunneridae</taxon>
        <taxon>Pentapetalae</taxon>
        <taxon>rosids</taxon>
        <taxon>fabids</taxon>
        <taxon>Fabales</taxon>
        <taxon>Fabaceae</taxon>
        <taxon>Papilionoideae</taxon>
        <taxon>50 kb inversion clade</taxon>
        <taxon>genistoids sensu lato</taxon>
        <taxon>core genistoids</taxon>
        <taxon>Crotalarieae</taxon>
        <taxon>Crotalaria</taxon>
    </lineage>
</organism>